<feature type="domain" description="Dienelactone hydrolase" evidence="1">
    <location>
        <begin position="19"/>
        <end position="238"/>
    </location>
</feature>
<sequence>MSTTATTLNYFDGDTECKGIYYSPDKPNGSLPIVLVIHAWDGLAQEAKDKAAKLAESGYIAFAIDVYGEGKTLTDMADLGPTVEPFMTDRHVMLKRLRAAVDAAKTIAGGDADKIAAMGYCFGGLCALDIARGGHDDVQGVVSFHGALLPNGIDTPATISAKVLAIHGHDDPLVPAETVTAFTQEMTDKKADWQFVAYGHTVHAFTRPDADEAERGILYDAKADRRSWQAMLNFFEEIF</sequence>
<dbReference type="PANTHER" id="PTHR22946">
    <property type="entry name" value="DIENELACTONE HYDROLASE DOMAIN-CONTAINING PROTEIN-RELATED"/>
    <property type="match status" value="1"/>
</dbReference>
<dbReference type="EMBL" id="CP019343">
    <property type="protein sequence ID" value="ARN75714.1"/>
    <property type="molecule type" value="Genomic_DNA"/>
</dbReference>
<dbReference type="Pfam" id="PF01738">
    <property type="entry name" value="DLH"/>
    <property type="match status" value="1"/>
</dbReference>
<dbReference type="KEGG" id="osg:BST96_17325"/>
<dbReference type="PANTHER" id="PTHR22946:SF0">
    <property type="entry name" value="DIENELACTONE HYDROLASE DOMAIN-CONTAINING PROTEIN"/>
    <property type="match status" value="1"/>
</dbReference>
<dbReference type="Proteomes" id="UP000193450">
    <property type="component" value="Chromosome"/>
</dbReference>
<reference evidence="2 3" key="1">
    <citation type="submission" date="2016-11" db="EMBL/GenBank/DDBJ databases">
        <title>Trade-off between light-utilization and light-protection in marine flavobacteria.</title>
        <authorList>
            <person name="Kumagai Y."/>
        </authorList>
    </citation>
    <scope>NUCLEOTIDE SEQUENCE [LARGE SCALE GENOMIC DNA]</scope>
    <source>
        <strain evidence="2 3">NBRC 107125</strain>
    </source>
</reference>
<protein>
    <recommendedName>
        <fullName evidence="1">Dienelactone hydrolase domain-containing protein</fullName>
    </recommendedName>
</protein>
<dbReference type="InterPro" id="IPR050261">
    <property type="entry name" value="FrsA_esterase"/>
</dbReference>
<evidence type="ECO:0000313" key="2">
    <source>
        <dbReference type="EMBL" id="ARN75714.1"/>
    </source>
</evidence>
<organism evidence="2 3">
    <name type="scientific">Oceanicoccus sagamiensis</name>
    <dbReference type="NCBI Taxonomy" id="716816"/>
    <lineage>
        <taxon>Bacteria</taxon>
        <taxon>Pseudomonadati</taxon>
        <taxon>Pseudomonadota</taxon>
        <taxon>Gammaproteobacteria</taxon>
        <taxon>Cellvibrionales</taxon>
        <taxon>Spongiibacteraceae</taxon>
        <taxon>Oceanicoccus</taxon>
    </lineage>
</organism>
<dbReference type="OrthoDB" id="9787933at2"/>
<dbReference type="RefSeq" id="WP_085759904.1">
    <property type="nucleotide sequence ID" value="NZ_CP019343.1"/>
</dbReference>
<evidence type="ECO:0000313" key="3">
    <source>
        <dbReference type="Proteomes" id="UP000193450"/>
    </source>
</evidence>
<dbReference type="GO" id="GO:0016787">
    <property type="term" value="F:hydrolase activity"/>
    <property type="evidence" value="ECO:0007669"/>
    <property type="project" value="InterPro"/>
</dbReference>
<name>A0A1X9NF99_9GAMM</name>
<dbReference type="SUPFAM" id="SSF53474">
    <property type="entry name" value="alpha/beta-Hydrolases"/>
    <property type="match status" value="1"/>
</dbReference>
<dbReference type="STRING" id="716816.BST96_17325"/>
<evidence type="ECO:0000259" key="1">
    <source>
        <dbReference type="Pfam" id="PF01738"/>
    </source>
</evidence>
<keyword evidence="3" id="KW-1185">Reference proteome</keyword>
<proteinExistence type="predicted"/>
<dbReference type="Gene3D" id="3.40.50.1820">
    <property type="entry name" value="alpha/beta hydrolase"/>
    <property type="match status" value="1"/>
</dbReference>
<gene>
    <name evidence="2" type="ORF">BST96_17325</name>
</gene>
<dbReference type="InterPro" id="IPR029058">
    <property type="entry name" value="AB_hydrolase_fold"/>
</dbReference>
<accession>A0A1X9NF99</accession>
<dbReference type="AlphaFoldDB" id="A0A1X9NF99"/>
<dbReference type="InterPro" id="IPR002925">
    <property type="entry name" value="Dienelactn_hydro"/>
</dbReference>